<sequence length="255" mass="27223">MTRLLQLSFVLLLAACASGGGSGVPQPEKAADSHAGAGLYLIGVGRFSEARERLERALELDPQHPQATAGMGLVAEGVGDLDRAVEYHRAAVGLVEEAGSDQGRGPILNNLGRVLCRLDQVDEALQELESAAGITGYPSRHVPLTNAARCALGAGRLEEAGEFVDSALAHVQEFAPALLVRAELRFEQERFAAAAEDLDRVRELDRSPRSLYFSARVAEELGQSEAAEAFSDELSERFPQSDYVGRLKANEGGTP</sequence>
<dbReference type="AlphaFoldDB" id="A0A0X8X920"/>
<evidence type="ECO:0000313" key="6">
    <source>
        <dbReference type="Proteomes" id="UP000218890"/>
    </source>
</evidence>
<dbReference type="InterPro" id="IPR051012">
    <property type="entry name" value="CellSynth/LPSAsmb/PSIAsmb"/>
</dbReference>
<dbReference type="EMBL" id="AP017372">
    <property type="protein sequence ID" value="BAU57734.2"/>
    <property type="molecule type" value="Genomic_DNA"/>
</dbReference>
<dbReference type="PANTHER" id="PTHR45586">
    <property type="entry name" value="TPR REPEAT-CONTAINING PROTEIN PA4667"/>
    <property type="match status" value="1"/>
</dbReference>
<name>A0A0X8X920_HALHR</name>
<keyword evidence="4" id="KW-0732">Signal</keyword>
<dbReference type="Gene3D" id="1.25.40.10">
    <property type="entry name" value="Tetratricopeptide repeat domain"/>
    <property type="match status" value="1"/>
</dbReference>
<gene>
    <name evidence="5" type="ORF">HH1059_10360</name>
</gene>
<dbReference type="KEGG" id="hhk:HH1059_10360"/>
<evidence type="ECO:0000313" key="5">
    <source>
        <dbReference type="EMBL" id="BAU57734.2"/>
    </source>
</evidence>
<dbReference type="PROSITE" id="PS50005">
    <property type="entry name" value="TPR"/>
    <property type="match status" value="1"/>
</dbReference>
<dbReference type="RefSeq" id="WP_162549373.1">
    <property type="nucleotide sequence ID" value="NZ_AP017372.2"/>
</dbReference>
<evidence type="ECO:0000256" key="3">
    <source>
        <dbReference type="PROSITE-ProRule" id="PRU00339"/>
    </source>
</evidence>
<dbReference type="Pfam" id="PF13432">
    <property type="entry name" value="TPR_16"/>
    <property type="match status" value="2"/>
</dbReference>
<reference evidence="5" key="1">
    <citation type="submission" date="2016-02" db="EMBL/GenBank/DDBJ databases">
        <title>Halorhodospira halochloris DSM-1059 complete genome, version 2.</title>
        <authorList>
            <person name="Tsukatani Y."/>
        </authorList>
    </citation>
    <scope>NUCLEOTIDE SEQUENCE</scope>
    <source>
        <strain evidence="5">DSM 1059</strain>
    </source>
</reference>
<dbReference type="SUPFAM" id="SSF48452">
    <property type="entry name" value="TPR-like"/>
    <property type="match status" value="2"/>
</dbReference>
<evidence type="ECO:0000256" key="2">
    <source>
        <dbReference type="ARBA" id="ARBA00022803"/>
    </source>
</evidence>
<accession>A0A0X8X920</accession>
<feature type="chain" id="PRO_5016395054" evidence="4">
    <location>
        <begin position="20"/>
        <end position="255"/>
    </location>
</feature>
<organism evidence="5 6">
    <name type="scientific">Halorhodospira halochloris</name>
    <name type="common">Ectothiorhodospira halochloris</name>
    <dbReference type="NCBI Taxonomy" id="1052"/>
    <lineage>
        <taxon>Bacteria</taxon>
        <taxon>Pseudomonadati</taxon>
        <taxon>Pseudomonadota</taxon>
        <taxon>Gammaproteobacteria</taxon>
        <taxon>Chromatiales</taxon>
        <taxon>Ectothiorhodospiraceae</taxon>
        <taxon>Halorhodospira</taxon>
    </lineage>
</organism>
<proteinExistence type="predicted"/>
<dbReference type="PROSITE" id="PS51257">
    <property type="entry name" value="PROKAR_LIPOPROTEIN"/>
    <property type="match status" value="1"/>
</dbReference>
<evidence type="ECO:0000256" key="1">
    <source>
        <dbReference type="ARBA" id="ARBA00022737"/>
    </source>
</evidence>
<protein>
    <submittedName>
        <fullName evidence="5">Fimbrial biogenesis protein</fullName>
    </submittedName>
</protein>
<dbReference type="Proteomes" id="UP000218890">
    <property type="component" value="Chromosome"/>
</dbReference>
<keyword evidence="6" id="KW-1185">Reference proteome</keyword>
<keyword evidence="1" id="KW-0677">Repeat</keyword>
<dbReference type="InterPro" id="IPR011990">
    <property type="entry name" value="TPR-like_helical_dom_sf"/>
</dbReference>
<feature type="repeat" description="TPR" evidence="3">
    <location>
        <begin position="31"/>
        <end position="64"/>
    </location>
</feature>
<dbReference type="InterPro" id="IPR019734">
    <property type="entry name" value="TPR_rpt"/>
</dbReference>
<dbReference type="PANTHER" id="PTHR45586:SF1">
    <property type="entry name" value="LIPOPOLYSACCHARIDE ASSEMBLY PROTEIN B"/>
    <property type="match status" value="1"/>
</dbReference>
<keyword evidence="2 3" id="KW-0802">TPR repeat</keyword>
<feature type="signal peptide" evidence="4">
    <location>
        <begin position="1"/>
        <end position="19"/>
    </location>
</feature>
<evidence type="ECO:0000256" key="4">
    <source>
        <dbReference type="SAM" id="SignalP"/>
    </source>
</evidence>
<dbReference type="SMART" id="SM00028">
    <property type="entry name" value="TPR"/>
    <property type="match status" value="5"/>
</dbReference>